<evidence type="ECO:0000313" key="2">
    <source>
        <dbReference type="EMBL" id="MBK1671485.1"/>
    </source>
</evidence>
<gene>
    <name evidence="2" type="ORF">CKO28_26150</name>
</gene>
<reference evidence="2 3" key="1">
    <citation type="journal article" date="2020" name="Microorganisms">
        <title>Osmotic Adaptation and Compatible Solute Biosynthesis of Phototrophic Bacteria as Revealed from Genome Analyses.</title>
        <authorList>
            <person name="Imhoff J.F."/>
            <person name="Rahn T."/>
            <person name="Kunzel S."/>
            <person name="Keller A."/>
            <person name="Neulinger S.C."/>
        </authorList>
    </citation>
    <scope>NUCLEOTIDE SEQUENCE [LARGE SCALE GENOMIC DNA]</scope>
    <source>
        <strain evidence="2 3">DSM 9895</strain>
    </source>
</reference>
<proteinExistence type="predicted"/>
<evidence type="ECO:0000313" key="3">
    <source>
        <dbReference type="Proteomes" id="UP001296873"/>
    </source>
</evidence>
<dbReference type="EMBL" id="NRRL01000201">
    <property type="protein sequence ID" value="MBK1671485.1"/>
    <property type="molecule type" value="Genomic_DNA"/>
</dbReference>
<sequence length="73" mass="7586">MSPTASTSAGGLDLSLPKAAPAASESASAPTYDRKDGAAVTDVDDQTSLRGVHRLEIDLYADDMRPRAGTPLR</sequence>
<comment type="caution">
    <text evidence="2">The sequence shown here is derived from an EMBL/GenBank/DDBJ whole genome shotgun (WGS) entry which is preliminary data.</text>
</comment>
<name>A0ABS1DLT3_9PROT</name>
<keyword evidence="3" id="KW-1185">Reference proteome</keyword>
<protein>
    <submittedName>
        <fullName evidence="2">Uncharacterized protein</fullName>
    </submittedName>
</protein>
<organism evidence="2 3">
    <name type="scientific">Rhodovibrio sodomensis</name>
    <dbReference type="NCBI Taxonomy" id="1088"/>
    <lineage>
        <taxon>Bacteria</taxon>
        <taxon>Pseudomonadati</taxon>
        <taxon>Pseudomonadota</taxon>
        <taxon>Alphaproteobacteria</taxon>
        <taxon>Rhodospirillales</taxon>
        <taxon>Rhodovibrionaceae</taxon>
        <taxon>Rhodovibrio</taxon>
    </lineage>
</organism>
<dbReference type="Proteomes" id="UP001296873">
    <property type="component" value="Unassembled WGS sequence"/>
</dbReference>
<evidence type="ECO:0000256" key="1">
    <source>
        <dbReference type="SAM" id="MobiDB-lite"/>
    </source>
</evidence>
<accession>A0ABS1DLT3</accession>
<feature type="compositionally biased region" description="Low complexity" evidence="1">
    <location>
        <begin position="17"/>
        <end position="30"/>
    </location>
</feature>
<feature type="region of interest" description="Disordered" evidence="1">
    <location>
        <begin position="1"/>
        <end position="48"/>
    </location>
</feature>